<dbReference type="SUPFAM" id="SSF48371">
    <property type="entry name" value="ARM repeat"/>
    <property type="match status" value="1"/>
</dbReference>
<feature type="domain" description="Importin N-terminal" evidence="1">
    <location>
        <begin position="27"/>
        <end position="112"/>
    </location>
</feature>
<dbReference type="Gene3D" id="1.25.10.10">
    <property type="entry name" value="Leucine-rich Repeat Variant"/>
    <property type="match status" value="1"/>
</dbReference>
<dbReference type="InterPro" id="IPR013598">
    <property type="entry name" value="Exportin-1/Importin-b-like"/>
</dbReference>
<dbReference type="Pfam" id="PF24138">
    <property type="entry name" value="TPR_TNPO3_IPO13_2nd"/>
    <property type="match status" value="1"/>
</dbReference>
<dbReference type="InterPro" id="IPR051345">
    <property type="entry name" value="Importin_beta-like_NTR"/>
</dbReference>
<sequence length="950" mass="109804">MNKSIVQVKDALRTMYSNSSEVKKMEATRLLESFQKSSEAWEITHSILVNKEEAIELRLFAAQTLRAKVTYDLSQIESSHEQFKDSLIDLLLSYPADSDRLVRTQLCVALAQLSLQYLQWPNPISEIINKIQNSLPCLLDFLKVLPEELLDIKKTPLTDEEFSQRTKELISANAQEVLLFLKTLSESSQDYNSKLLGCFNNWITEYPIEEVLQIEQLMSLLFQSLTKEDTFDNAIECLCTILRETRDIDNYQLIDALYQKLLEFNSFMVSDKHKLEDPDIFNGFTRLFVEACESWHVLIAKNPFHFKPLVSILLECTKYDEDLDVVKYTFYFWYMLKQLITLPNFRESREAFCDIYTELISVIINHLAYPTDAGDDDLFNGDREQEDKFKEFRYEMGDVLKDCCAVIGANSALNIPFEQIKGILTGERPNTKWQHLEAPLFSLRAMAKEVPLKEDTKLPIIMNLLIQLPDHQKIRYAATLVLGRYTEWTSCHPEFLEPQINYIVKGFEGDSSSQDNDIILAASHALMYFCHDCSELMLNYLEQLYMLYCSIKDKLEIDSTFKLVDGLAHVIKKVPLENMYQTFYMFIKPSLEDLEKSINENSTCASGEQLETKIADQIEIITIFVSILKCTEFEQPDYPICSLYIEKIWPLSKALLQRYGTSLKISEHLLKLTKNAVRSFSTYLDPIISDIASILHSGFRQSHYGCYLWVSGVLISEFGDEFSSQETKQAILEFGLTQCSQFFELIQHEQHNIKNMPDTIEDFFRMTNDLLMFFPSQLCSSFQLLVSLLQTSILTLNSFEQFEPIISCLHFLVDLVSWGMQHPPISFFQDDHAKIQALLKHFLSSDFHGREIMEAVLKGLIFRFPPDAHQDANDLLLKLLTVLPDSNLAITWLSEVAISLPNVRPDDVNKLISTLTVSLQNKDNRRIRVSLKDFVGWYTRKNVGPRTEFF</sequence>
<dbReference type="InterPro" id="IPR057941">
    <property type="entry name" value="TPR_TNPO3_IPO13_2nd"/>
</dbReference>
<evidence type="ECO:0000259" key="1">
    <source>
        <dbReference type="PROSITE" id="PS50166"/>
    </source>
</evidence>
<dbReference type="InterPro" id="IPR057942">
    <property type="entry name" value="TPR_TNPO3_IPO13_3rd"/>
</dbReference>
<dbReference type="GO" id="GO:0031267">
    <property type="term" value="F:small GTPase binding"/>
    <property type="evidence" value="ECO:0007669"/>
    <property type="project" value="InterPro"/>
</dbReference>
<evidence type="ECO:0000313" key="3">
    <source>
        <dbReference type="Proteomes" id="UP000005222"/>
    </source>
</evidence>
<dbReference type="OMA" id="KPVYFQL"/>
<dbReference type="AlphaFoldDB" id="G8YQE4"/>
<dbReference type="InterPro" id="IPR058537">
    <property type="entry name" value="TPR_TNPO3_IPO13_4th"/>
</dbReference>
<organism evidence="2 3">
    <name type="scientific">Pichia sorbitophila (strain ATCC MYA-4447 / BCRC 22081 / CBS 7064 / NBRC 10061 / NRRL Y-12695)</name>
    <name type="common">Hybrid yeast</name>
    <dbReference type="NCBI Taxonomy" id="559304"/>
    <lineage>
        <taxon>Eukaryota</taxon>
        <taxon>Fungi</taxon>
        <taxon>Dikarya</taxon>
        <taxon>Ascomycota</taxon>
        <taxon>Saccharomycotina</taxon>
        <taxon>Pichiomycetes</taxon>
        <taxon>Debaryomycetaceae</taxon>
        <taxon>Millerozyma</taxon>
    </lineage>
</organism>
<dbReference type="Pfam" id="PF08389">
    <property type="entry name" value="Xpo1"/>
    <property type="match status" value="1"/>
</dbReference>
<keyword evidence="3" id="KW-1185">Reference proteome</keyword>
<dbReference type="OrthoDB" id="435593at2759"/>
<gene>
    <name evidence="2" type="primary">Piso0_000913</name>
    <name evidence="2" type="ORF">GNLVRS01_PISO0D06845g</name>
</gene>
<dbReference type="SMART" id="SM00913">
    <property type="entry name" value="IBN_N"/>
    <property type="match status" value="1"/>
</dbReference>
<dbReference type="GO" id="GO:0005634">
    <property type="term" value="C:nucleus"/>
    <property type="evidence" value="ECO:0007669"/>
    <property type="project" value="UniProtKB-ARBA"/>
</dbReference>
<dbReference type="Proteomes" id="UP000005222">
    <property type="component" value="Chromosome D"/>
</dbReference>
<dbReference type="InterPro" id="IPR001494">
    <property type="entry name" value="Importin-beta_N"/>
</dbReference>
<dbReference type="STRING" id="559304.G8YQE4"/>
<dbReference type="eggNOG" id="KOG2081">
    <property type="taxonomic scope" value="Eukaryota"/>
</dbReference>
<dbReference type="GO" id="GO:0005737">
    <property type="term" value="C:cytoplasm"/>
    <property type="evidence" value="ECO:0007669"/>
    <property type="project" value="TreeGrafter"/>
</dbReference>
<dbReference type="FunCoup" id="G8YQE4">
    <property type="interactions" value="2038"/>
</dbReference>
<dbReference type="Pfam" id="PF24140">
    <property type="entry name" value="TPR_TNPO3_IPO13_3rd"/>
    <property type="match status" value="1"/>
</dbReference>
<dbReference type="EMBL" id="FO082056">
    <property type="protein sequence ID" value="CCE78879.1"/>
    <property type="molecule type" value="Genomic_DNA"/>
</dbReference>
<dbReference type="HOGENOM" id="CLU_005996_0_0_1"/>
<reference evidence="2 3" key="1">
    <citation type="journal article" date="2012" name="G3 (Bethesda)">
        <title>Pichia sorbitophila, an interspecies yeast hybrid reveals early steps of genome resolution following polyploidization.</title>
        <authorList>
            <person name="Leh Louis V."/>
            <person name="Despons L."/>
            <person name="Friedrich A."/>
            <person name="Martin T."/>
            <person name="Durrens P."/>
            <person name="Casaregola S."/>
            <person name="Neuveglise C."/>
            <person name="Fairhead C."/>
            <person name="Marck C."/>
            <person name="Cruz J.A."/>
            <person name="Straub M.L."/>
            <person name="Kugler V."/>
            <person name="Sacerdot C."/>
            <person name="Uzunov Z."/>
            <person name="Thierry A."/>
            <person name="Weiss S."/>
            <person name="Bleykasten C."/>
            <person name="De Montigny J."/>
            <person name="Jacques N."/>
            <person name="Jung P."/>
            <person name="Lemaire M."/>
            <person name="Mallet S."/>
            <person name="Morel G."/>
            <person name="Richard G.F."/>
            <person name="Sarkar A."/>
            <person name="Savel G."/>
            <person name="Schacherer J."/>
            <person name="Seret M.L."/>
            <person name="Talla E."/>
            <person name="Samson G."/>
            <person name="Jubin C."/>
            <person name="Poulain J."/>
            <person name="Vacherie B."/>
            <person name="Barbe V."/>
            <person name="Pelletier E."/>
            <person name="Sherman D.J."/>
            <person name="Westhof E."/>
            <person name="Weissenbach J."/>
            <person name="Baret P.V."/>
            <person name="Wincker P."/>
            <person name="Gaillardin C."/>
            <person name="Dujon B."/>
            <person name="Souciet J.L."/>
        </authorList>
    </citation>
    <scope>NUCLEOTIDE SEQUENCE [LARGE SCALE GENOMIC DNA]</scope>
    <source>
        <strain evidence="3">ATCC MYA-4447 / BCRC 22081 / CBS 7064 / NBRC 10061 / NRRL Y-12695</strain>
    </source>
</reference>
<dbReference type="InParanoid" id="G8YQE4"/>
<dbReference type="InterPro" id="IPR011989">
    <property type="entry name" value="ARM-like"/>
</dbReference>
<dbReference type="PANTHER" id="PTHR12363:SF53">
    <property type="entry name" value="MRNA TRANSPORT REGULATOR MTR10"/>
    <property type="match status" value="1"/>
</dbReference>
<protein>
    <submittedName>
        <fullName evidence="2">Piso0_000913 protein</fullName>
    </submittedName>
</protein>
<dbReference type="FunFam" id="1.25.10.10:FF:000266">
    <property type="entry name" value="mRNA transport regulator MTR10"/>
    <property type="match status" value="1"/>
</dbReference>
<dbReference type="PANTHER" id="PTHR12363">
    <property type="entry name" value="TRANSPORTIN 3 AND IMPORTIN 13"/>
    <property type="match status" value="1"/>
</dbReference>
<dbReference type="Pfam" id="PF03810">
    <property type="entry name" value="IBN_N"/>
    <property type="match status" value="1"/>
</dbReference>
<name>G8YQE4_PICSO</name>
<dbReference type="PROSITE" id="PS50166">
    <property type="entry name" value="IMPORTIN_B_NT"/>
    <property type="match status" value="1"/>
</dbReference>
<dbReference type="Pfam" id="PF24139">
    <property type="entry name" value="TPR_TNPO3_IPO13_4th"/>
    <property type="match status" value="1"/>
</dbReference>
<proteinExistence type="predicted"/>
<evidence type="ECO:0000313" key="2">
    <source>
        <dbReference type="EMBL" id="CCE78879.1"/>
    </source>
</evidence>
<dbReference type="GO" id="GO:0006606">
    <property type="term" value="P:protein import into nucleus"/>
    <property type="evidence" value="ECO:0007669"/>
    <property type="project" value="TreeGrafter"/>
</dbReference>
<accession>G8YQE4</accession>
<dbReference type="InterPro" id="IPR016024">
    <property type="entry name" value="ARM-type_fold"/>
</dbReference>